<dbReference type="RefSeq" id="WP_105039766.1">
    <property type="nucleotide sequence ID" value="NZ_PPSL01000003.1"/>
</dbReference>
<feature type="domain" description="Glycosyltransferase 2-like" evidence="4">
    <location>
        <begin position="5"/>
        <end position="175"/>
    </location>
</feature>
<evidence type="ECO:0000256" key="3">
    <source>
        <dbReference type="ARBA" id="ARBA00022679"/>
    </source>
</evidence>
<name>A0A2S7SWE8_9BACT</name>
<dbReference type="SUPFAM" id="SSF53448">
    <property type="entry name" value="Nucleotide-diphospho-sugar transferases"/>
    <property type="match status" value="1"/>
</dbReference>
<keyword evidence="2 5" id="KW-0328">Glycosyltransferase</keyword>
<dbReference type="InterPro" id="IPR029044">
    <property type="entry name" value="Nucleotide-diphossugar_trans"/>
</dbReference>
<evidence type="ECO:0000313" key="6">
    <source>
        <dbReference type="Proteomes" id="UP000239872"/>
    </source>
</evidence>
<dbReference type="Proteomes" id="UP000239872">
    <property type="component" value="Unassembled WGS sequence"/>
</dbReference>
<evidence type="ECO:0000313" key="5">
    <source>
        <dbReference type="EMBL" id="PQJ11038.1"/>
    </source>
</evidence>
<dbReference type="InterPro" id="IPR001173">
    <property type="entry name" value="Glyco_trans_2-like"/>
</dbReference>
<dbReference type="Gene3D" id="3.90.550.10">
    <property type="entry name" value="Spore Coat Polysaccharide Biosynthesis Protein SpsA, Chain A"/>
    <property type="match status" value="1"/>
</dbReference>
<dbReference type="EMBL" id="PPSL01000003">
    <property type="protein sequence ID" value="PQJ11038.1"/>
    <property type="molecule type" value="Genomic_DNA"/>
</dbReference>
<accession>A0A2S7SWE8</accession>
<evidence type="ECO:0000259" key="4">
    <source>
        <dbReference type="Pfam" id="PF00535"/>
    </source>
</evidence>
<dbReference type="PANTHER" id="PTHR43398:SF1">
    <property type="entry name" value="DOLICHOL-PHOSPHATE MANNOSYLTRANSFERASE SUBUNIT 1"/>
    <property type="match status" value="1"/>
</dbReference>
<reference evidence="5 6" key="1">
    <citation type="submission" date="2018-01" db="EMBL/GenBank/DDBJ databases">
        <title>A novel member of the phylum Bacteroidetes isolated from glacier ice.</title>
        <authorList>
            <person name="Liu Q."/>
            <person name="Xin Y.-H."/>
        </authorList>
    </citation>
    <scope>NUCLEOTIDE SEQUENCE [LARGE SCALE GENOMIC DNA]</scope>
    <source>
        <strain evidence="5 6">RB1R16</strain>
    </source>
</reference>
<dbReference type="GO" id="GO:0016020">
    <property type="term" value="C:membrane"/>
    <property type="evidence" value="ECO:0007669"/>
    <property type="project" value="GOC"/>
</dbReference>
<dbReference type="PANTHER" id="PTHR43398">
    <property type="entry name" value="DOLICHOL-PHOSPHATE MANNOSYLTRANSFERASE SUBUNIT 1"/>
    <property type="match status" value="1"/>
</dbReference>
<dbReference type="OrthoDB" id="9810303at2"/>
<gene>
    <name evidence="5" type="ORF">CJD36_013800</name>
</gene>
<evidence type="ECO:0000256" key="2">
    <source>
        <dbReference type="ARBA" id="ARBA00022676"/>
    </source>
</evidence>
<proteinExistence type="inferred from homology"/>
<keyword evidence="6" id="KW-1185">Reference proteome</keyword>
<dbReference type="Pfam" id="PF00535">
    <property type="entry name" value="Glycos_transf_2"/>
    <property type="match status" value="1"/>
</dbReference>
<comment type="caution">
    <text evidence="5">The sequence shown here is derived from an EMBL/GenBank/DDBJ whole genome shotgun (WGS) entry which is preliminary data.</text>
</comment>
<keyword evidence="3 5" id="KW-0808">Transferase</keyword>
<dbReference type="AlphaFoldDB" id="A0A2S7SWE8"/>
<sequence length="248" mass="27864">MHIRIVLPAYNEEESLPPLLKRINDAYSVYGWNASVLVVNDGSKDKTSEVARNFQGQIPVNVLDIYPNGGLANAINQGIRTAVKDLTDEDVIVTLDADDSQNPFLIQRMVQQFSEGSDLVIASRYQPGARIRGLKKSREFFSWAAGLLFRVFVGFEGVKDYTCGFRAYRVTMINKTLALYGDKFITQKGFGCMVEILIKIGGQSAIIHEVPMILRYDLKQGESKMNVQKTMSQTLKLLMDYKLGRINP</sequence>
<organism evidence="5 6">
    <name type="scientific">Flavipsychrobacter stenotrophus</name>
    <dbReference type="NCBI Taxonomy" id="2077091"/>
    <lineage>
        <taxon>Bacteria</taxon>
        <taxon>Pseudomonadati</taxon>
        <taxon>Bacteroidota</taxon>
        <taxon>Chitinophagia</taxon>
        <taxon>Chitinophagales</taxon>
        <taxon>Chitinophagaceae</taxon>
        <taxon>Flavipsychrobacter</taxon>
    </lineage>
</organism>
<dbReference type="InterPro" id="IPR039528">
    <property type="entry name" value="DPM1-like"/>
</dbReference>
<evidence type="ECO:0000256" key="1">
    <source>
        <dbReference type="ARBA" id="ARBA00006739"/>
    </source>
</evidence>
<comment type="similarity">
    <text evidence="1">Belongs to the glycosyltransferase 2 family.</text>
</comment>
<dbReference type="GO" id="GO:0009247">
    <property type="term" value="P:glycolipid biosynthetic process"/>
    <property type="evidence" value="ECO:0007669"/>
    <property type="project" value="TreeGrafter"/>
</dbReference>
<protein>
    <submittedName>
        <fullName evidence="5">Dolichol-phosphate mannosyltransferase</fullName>
    </submittedName>
</protein>
<dbReference type="GO" id="GO:0004582">
    <property type="term" value="F:dolichyl-phosphate beta-D-mannosyltransferase activity"/>
    <property type="evidence" value="ECO:0007669"/>
    <property type="project" value="InterPro"/>
</dbReference>